<evidence type="ECO:0000313" key="1">
    <source>
        <dbReference type="EMBL" id="QSF43395.1"/>
    </source>
</evidence>
<proteinExistence type="predicted"/>
<keyword evidence="2" id="KW-1185">Reference proteome</keyword>
<protein>
    <submittedName>
        <fullName evidence="1">Uncharacterized protein</fullName>
    </submittedName>
</protein>
<accession>A0ABX7L5L3</accession>
<dbReference type="Proteomes" id="UP000663452">
    <property type="component" value="Chromosome"/>
</dbReference>
<dbReference type="EMBL" id="CP070969">
    <property type="protein sequence ID" value="QSF43395.1"/>
    <property type="molecule type" value="Genomic_DNA"/>
</dbReference>
<sequence>MNKIIVDMLNDYGISLKDENGQSRDVKAIFNEISELWVNLNKEEQIEVLAALIEEQ</sequence>
<gene>
    <name evidence="1" type="ORF">JRJ22_19200</name>
</gene>
<name>A0ABX7L5L3_9BACL</name>
<evidence type="ECO:0000313" key="2">
    <source>
        <dbReference type="Proteomes" id="UP000663452"/>
    </source>
</evidence>
<dbReference type="RefSeq" id="WP_206101028.1">
    <property type="nucleotide sequence ID" value="NZ_CP070969.1"/>
</dbReference>
<organism evidence="1 2">
    <name type="scientific">Paenibacillus tianjinensis</name>
    <dbReference type="NCBI Taxonomy" id="2810347"/>
    <lineage>
        <taxon>Bacteria</taxon>
        <taxon>Bacillati</taxon>
        <taxon>Bacillota</taxon>
        <taxon>Bacilli</taxon>
        <taxon>Bacillales</taxon>
        <taxon>Paenibacillaceae</taxon>
        <taxon>Paenibacillus</taxon>
    </lineage>
</organism>
<reference evidence="1 2" key="1">
    <citation type="submission" date="2021-02" db="EMBL/GenBank/DDBJ databases">
        <title>Paenibacillus tianjinensis sp. nov.</title>
        <authorList>
            <person name="Liu H."/>
        </authorList>
    </citation>
    <scope>NUCLEOTIDE SEQUENCE [LARGE SCALE GENOMIC DNA]</scope>
    <source>
        <strain evidence="1 2">TB2019</strain>
    </source>
</reference>